<dbReference type="EMBL" id="LSRX01000222">
    <property type="protein sequence ID" value="OLQ03939.1"/>
    <property type="molecule type" value="Genomic_DNA"/>
</dbReference>
<organism evidence="3 4">
    <name type="scientific">Symbiodinium microadriaticum</name>
    <name type="common">Dinoflagellate</name>
    <name type="synonym">Zooxanthella microadriatica</name>
    <dbReference type="NCBI Taxonomy" id="2951"/>
    <lineage>
        <taxon>Eukaryota</taxon>
        <taxon>Sar</taxon>
        <taxon>Alveolata</taxon>
        <taxon>Dinophyceae</taxon>
        <taxon>Suessiales</taxon>
        <taxon>Symbiodiniaceae</taxon>
        <taxon>Symbiodinium</taxon>
    </lineage>
</organism>
<dbReference type="PANTHER" id="PTHR45632">
    <property type="entry name" value="LD33804P"/>
    <property type="match status" value="1"/>
</dbReference>
<accession>A0A1Q9E945</accession>
<dbReference type="InterPro" id="IPR043928">
    <property type="entry name" value="DNVP"/>
</dbReference>
<dbReference type="AlphaFoldDB" id="A0A1Q9E945"/>
<name>A0A1Q9E945_SYMMI</name>
<dbReference type="Pfam" id="PF19060">
    <property type="entry name" value="DVNP"/>
    <property type="match status" value="1"/>
</dbReference>
<evidence type="ECO:0000313" key="4">
    <source>
        <dbReference type="Proteomes" id="UP000186817"/>
    </source>
</evidence>
<dbReference type="InterPro" id="IPR006652">
    <property type="entry name" value="Kelch_1"/>
</dbReference>
<dbReference type="PANTHER" id="PTHR45632:SF3">
    <property type="entry name" value="KELCH-LIKE PROTEIN 32"/>
    <property type="match status" value="1"/>
</dbReference>
<dbReference type="Gene3D" id="2.120.10.80">
    <property type="entry name" value="Kelch-type beta propeller"/>
    <property type="match status" value="2"/>
</dbReference>
<proteinExistence type="predicted"/>
<dbReference type="OMA" id="EHDNNKG"/>
<dbReference type="SUPFAM" id="SSF117281">
    <property type="entry name" value="Kelch motif"/>
    <property type="match status" value="1"/>
</dbReference>
<dbReference type="GO" id="GO:0003677">
    <property type="term" value="F:DNA binding"/>
    <property type="evidence" value="ECO:0007669"/>
    <property type="project" value="InterPro"/>
</dbReference>
<reference evidence="3 4" key="1">
    <citation type="submission" date="2016-02" db="EMBL/GenBank/DDBJ databases">
        <title>Genome analysis of coral dinoflagellate symbionts highlights evolutionary adaptations to a symbiotic lifestyle.</title>
        <authorList>
            <person name="Aranda M."/>
            <person name="Li Y."/>
            <person name="Liew Y.J."/>
            <person name="Baumgarten S."/>
            <person name="Simakov O."/>
            <person name="Wilson M."/>
            <person name="Piel J."/>
            <person name="Ashoor H."/>
            <person name="Bougouffa S."/>
            <person name="Bajic V.B."/>
            <person name="Ryu T."/>
            <person name="Ravasi T."/>
            <person name="Bayer T."/>
            <person name="Micklem G."/>
            <person name="Kim H."/>
            <person name="Bhak J."/>
            <person name="Lajeunesse T.C."/>
            <person name="Voolstra C.R."/>
        </authorList>
    </citation>
    <scope>NUCLEOTIDE SEQUENCE [LARGE SCALE GENOMIC DNA]</scope>
    <source>
        <strain evidence="3 4">CCMP2467</strain>
    </source>
</reference>
<dbReference type="Pfam" id="PF01344">
    <property type="entry name" value="Kelch_1"/>
    <property type="match status" value="3"/>
</dbReference>
<dbReference type="Proteomes" id="UP000186817">
    <property type="component" value="Unassembled WGS sequence"/>
</dbReference>
<evidence type="ECO:0000313" key="3">
    <source>
        <dbReference type="EMBL" id="OLQ03939.1"/>
    </source>
</evidence>
<gene>
    <name evidence="3" type="primary">Klhl12</name>
    <name evidence="3" type="ORF">AK812_SmicGene13033</name>
</gene>
<keyword evidence="1" id="KW-0880">Kelch repeat</keyword>
<evidence type="ECO:0000256" key="1">
    <source>
        <dbReference type="ARBA" id="ARBA00022441"/>
    </source>
</evidence>
<comment type="caution">
    <text evidence="3">The sequence shown here is derived from an EMBL/GenBank/DDBJ whole genome shotgun (WGS) entry which is preliminary data.</text>
</comment>
<protein>
    <submittedName>
        <fullName evidence="3">Kelch-like protein 12</fullName>
    </submittedName>
</protein>
<dbReference type="OrthoDB" id="191037at2759"/>
<keyword evidence="4" id="KW-1185">Reference proteome</keyword>
<sequence>MALPMKTTMKKAAAGIAMKGSAMKAKSMKAKAMKAMKKKAISKIAQGKRAKLAVFKGSKETLEGEWQEKTYTGLHKTDLMKNKSGRIVTKKQHAKGKALFQQFAKKWLDAVMTARQRRFTQREGKKKRAGGRLRPVLPLISKEAPSIYVCGGSCGTAMDSAERFNPRTNQWEMLPSMCMPRRACAAASAGGKFYVLGGVDVPRFGGSEETQQEWMFQDKYCPECFDPVLNQWELLPPMNRPYTHAAATALGGFIYVFGGLSFGHVLDQAQRFDPNRGQWECLEPMPTPRFECTAVASKGRIYVLGGSNICGEPLGAVECYEPSAGQWKQLPEMRQARYGCAAASLRGLVYIFGGHGFWENLNDSECFDMEYERWYPLPPMPAPRTHCGAAVAAGSIYVFGGHTNGQDVLTIDCLNPESGSWEVVAHMLKPRSHCLTVTVLP</sequence>
<dbReference type="InterPro" id="IPR015915">
    <property type="entry name" value="Kelch-typ_b-propeller"/>
</dbReference>
<dbReference type="GO" id="GO:0051276">
    <property type="term" value="P:chromosome organization"/>
    <property type="evidence" value="ECO:0007669"/>
    <property type="project" value="InterPro"/>
</dbReference>
<evidence type="ECO:0000256" key="2">
    <source>
        <dbReference type="ARBA" id="ARBA00022737"/>
    </source>
</evidence>
<dbReference type="SMART" id="SM00612">
    <property type="entry name" value="Kelch"/>
    <property type="match status" value="6"/>
</dbReference>
<dbReference type="Pfam" id="PF24681">
    <property type="entry name" value="Kelch_KLHDC2_KLHL20_DRC7"/>
    <property type="match status" value="1"/>
</dbReference>
<keyword evidence="2" id="KW-0677">Repeat</keyword>